<dbReference type="PANTHER" id="PTHR48081">
    <property type="entry name" value="AB HYDROLASE SUPERFAMILY PROTEIN C4A8.06C"/>
    <property type="match status" value="1"/>
</dbReference>
<dbReference type="GO" id="GO:0016787">
    <property type="term" value="F:hydrolase activity"/>
    <property type="evidence" value="ECO:0007669"/>
    <property type="project" value="UniProtKB-KW"/>
</dbReference>
<dbReference type="InterPro" id="IPR050300">
    <property type="entry name" value="GDXG_lipolytic_enzyme"/>
</dbReference>
<evidence type="ECO:0000256" key="2">
    <source>
        <dbReference type="SAM" id="SignalP"/>
    </source>
</evidence>
<protein>
    <submittedName>
        <fullName evidence="4">Alpha/beta hydrolase</fullName>
    </submittedName>
</protein>
<organism evidence="4 5">
    <name type="scientific">Parerythrobacter lacustris</name>
    <dbReference type="NCBI Taxonomy" id="2969984"/>
    <lineage>
        <taxon>Bacteria</taxon>
        <taxon>Pseudomonadati</taxon>
        <taxon>Pseudomonadota</taxon>
        <taxon>Alphaproteobacteria</taxon>
        <taxon>Sphingomonadales</taxon>
        <taxon>Erythrobacteraceae</taxon>
        <taxon>Parerythrobacter</taxon>
    </lineage>
</organism>
<evidence type="ECO:0000313" key="4">
    <source>
        <dbReference type="EMBL" id="MCR2834950.1"/>
    </source>
</evidence>
<dbReference type="SUPFAM" id="SSF53474">
    <property type="entry name" value="alpha/beta-Hydrolases"/>
    <property type="match status" value="1"/>
</dbReference>
<name>A0ABT1XTE4_9SPHN</name>
<evidence type="ECO:0000313" key="5">
    <source>
        <dbReference type="Proteomes" id="UP001206067"/>
    </source>
</evidence>
<feature type="chain" id="PRO_5046741915" evidence="2">
    <location>
        <begin position="24"/>
        <end position="348"/>
    </location>
</feature>
<keyword evidence="2" id="KW-0732">Signal</keyword>
<accession>A0ABT1XTE4</accession>
<dbReference type="Proteomes" id="UP001206067">
    <property type="component" value="Unassembled WGS sequence"/>
</dbReference>
<keyword evidence="5" id="KW-1185">Reference proteome</keyword>
<evidence type="ECO:0000259" key="3">
    <source>
        <dbReference type="Pfam" id="PF20434"/>
    </source>
</evidence>
<proteinExistence type="predicted"/>
<dbReference type="PANTHER" id="PTHR48081:SF33">
    <property type="entry name" value="KYNURENINE FORMAMIDASE"/>
    <property type="match status" value="1"/>
</dbReference>
<dbReference type="Pfam" id="PF20434">
    <property type="entry name" value="BD-FAE"/>
    <property type="match status" value="1"/>
</dbReference>
<dbReference type="InterPro" id="IPR029058">
    <property type="entry name" value="AB_hydrolase_fold"/>
</dbReference>
<feature type="signal peptide" evidence="2">
    <location>
        <begin position="1"/>
        <end position="23"/>
    </location>
</feature>
<keyword evidence="1 4" id="KW-0378">Hydrolase</keyword>
<gene>
    <name evidence="4" type="ORF">NSO95_13455</name>
</gene>
<reference evidence="4 5" key="1">
    <citation type="submission" date="2022-08" db="EMBL/GenBank/DDBJ databases">
        <title>Polyphasic taxonomy analysis of Qipengyuania sp.RS5-5.</title>
        <authorList>
            <person name="Xamxidin M."/>
            <person name="Wu M."/>
        </authorList>
    </citation>
    <scope>NUCLEOTIDE SEQUENCE [LARGE SCALE GENOMIC DNA]</scope>
    <source>
        <strain evidence="4 5">RS5-5</strain>
    </source>
</reference>
<evidence type="ECO:0000256" key="1">
    <source>
        <dbReference type="ARBA" id="ARBA00022801"/>
    </source>
</evidence>
<dbReference type="EMBL" id="JANKHH010000007">
    <property type="protein sequence ID" value="MCR2834950.1"/>
    <property type="molecule type" value="Genomic_DNA"/>
</dbReference>
<feature type="domain" description="BD-FAE-like" evidence="3">
    <location>
        <begin position="112"/>
        <end position="290"/>
    </location>
</feature>
<sequence>MRKLALVMGAGAIALIGVSVASAQDRLPRECRQEIRQLCGGNRAQLRDCLRENASELSEKCRGELRERMQQRQVGDRIGNRASAQDRDVSGAQEVAYGSAALQKTDFWRGSGDKAPLVLFVHGGGWKRGDKQMMATSAMLPHWQAAGYAVASANYRLVPDATVEQQAADVAAAFAHFRTNAKALGIDPERIVLVGHSAGAHLVALVGTDPQYLAVHDLKLSHIAGVLPNDGAAYDVPSQMGENAMLLGDTYQQAFGTDPERQKALSPTRHAAAPNAPNFLLIHVQRQDGVRQAKGLEAALQAAGTNVERREFEGEGLRGHMEINRKLGDPDYPATAVVDSWLKRVFAR</sequence>
<dbReference type="InterPro" id="IPR049492">
    <property type="entry name" value="BD-FAE-like_dom"/>
</dbReference>
<comment type="caution">
    <text evidence="4">The sequence shown here is derived from an EMBL/GenBank/DDBJ whole genome shotgun (WGS) entry which is preliminary data.</text>
</comment>
<dbReference type="Gene3D" id="3.40.50.1820">
    <property type="entry name" value="alpha/beta hydrolase"/>
    <property type="match status" value="1"/>
</dbReference>